<feature type="region of interest" description="Disordered" evidence="7">
    <location>
        <begin position="510"/>
        <end position="553"/>
    </location>
</feature>
<feature type="region of interest" description="Disordered" evidence="7">
    <location>
        <begin position="3299"/>
        <end position="3331"/>
    </location>
</feature>
<dbReference type="SUPFAM" id="SSF81301">
    <property type="entry name" value="Nucleotidyltransferase"/>
    <property type="match status" value="1"/>
</dbReference>
<feature type="binding site" evidence="5">
    <location>
        <begin position="3708"/>
        <end position="3715"/>
    </location>
    <ligand>
        <name>ATP</name>
        <dbReference type="ChEBI" id="CHEBI:30616"/>
    </ligand>
</feature>
<feature type="compositionally biased region" description="Basic and acidic residues" evidence="7">
    <location>
        <begin position="1470"/>
        <end position="1481"/>
    </location>
</feature>
<feature type="region of interest" description="Disordered" evidence="7">
    <location>
        <begin position="3872"/>
        <end position="3893"/>
    </location>
</feature>
<comment type="caution">
    <text evidence="9">The sequence shown here is derived from an EMBL/GenBank/DDBJ whole genome shotgun (WGS) entry which is preliminary data.</text>
</comment>
<feature type="compositionally biased region" description="Low complexity" evidence="7">
    <location>
        <begin position="3318"/>
        <end position="3331"/>
    </location>
</feature>
<evidence type="ECO:0000256" key="6">
    <source>
        <dbReference type="SAM" id="Coils"/>
    </source>
</evidence>
<dbReference type="PANTHER" id="PTHR47968">
    <property type="entry name" value="CENTROMERE PROTEIN E"/>
    <property type="match status" value="1"/>
</dbReference>
<name>A0A504XLZ9_LEIDO</name>
<dbReference type="InterPro" id="IPR001752">
    <property type="entry name" value="Kinesin_motor_dom"/>
</dbReference>
<evidence type="ECO:0000313" key="9">
    <source>
        <dbReference type="EMBL" id="TPP49932.1"/>
    </source>
</evidence>
<dbReference type="VEuPathDB" id="TriTrypDB:LdBPK_200670.1"/>
<dbReference type="Pfam" id="PF22600">
    <property type="entry name" value="MTPAP-like_central"/>
    <property type="match status" value="1"/>
</dbReference>
<feature type="region of interest" description="Disordered" evidence="7">
    <location>
        <begin position="77"/>
        <end position="116"/>
    </location>
</feature>
<dbReference type="PRINTS" id="PR00380">
    <property type="entry name" value="KINESINHEAVY"/>
</dbReference>
<feature type="region of interest" description="Disordered" evidence="7">
    <location>
        <begin position="2484"/>
        <end position="2508"/>
    </location>
</feature>
<feature type="compositionally biased region" description="Polar residues" evidence="7">
    <location>
        <begin position="297"/>
        <end position="312"/>
    </location>
</feature>
<dbReference type="VEuPathDB" id="TriTrypDB:LdCL_200011400"/>
<evidence type="ECO:0000256" key="5">
    <source>
        <dbReference type="PROSITE-ProRule" id="PRU00283"/>
    </source>
</evidence>
<dbReference type="Proteomes" id="UP000318447">
    <property type="component" value="Unassembled WGS sequence"/>
</dbReference>
<feature type="region of interest" description="Disordered" evidence="7">
    <location>
        <begin position="241"/>
        <end position="363"/>
    </location>
</feature>
<feature type="region of interest" description="Disordered" evidence="7">
    <location>
        <begin position="1705"/>
        <end position="1788"/>
    </location>
</feature>
<dbReference type="VEuPathDB" id="TriTrypDB:LdCL_200011700"/>
<dbReference type="VEuPathDB" id="TriTrypDB:LdCL_200011500"/>
<feature type="region of interest" description="Disordered" evidence="7">
    <location>
        <begin position="4400"/>
        <end position="4445"/>
    </location>
</feature>
<dbReference type="VEuPathDB" id="TriTrypDB:LdCL_200011600"/>
<evidence type="ECO:0000256" key="1">
    <source>
        <dbReference type="ARBA" id="ARBA00022741"/>
    </source>
</evidence>
<dbReference type="Gene3D" id="3.30.460.10">
    <property type="entry name" value="Beta Polymerase, domain 2"/>
    <property type="match status" value="1"/>
</dbReference>
<dbReference type="GO" id="GO:0003777">
    <property type="term" value="F:microtubule motor activity"/>
    <property type="evidence" value="ECO:0007669"/>
    <property type="project" value="InterPro"/>
</dbReference>
<feature type="coiled-coil region" evidence="6">
    <location>
        <begin position="4234"/>
        <end position="4289"/>
    </location>
</feature>
<feature type="compositionally biased region" description="Low complexity" evidence="7">
    <location>
        <begin position="1334"/>
        <end position="1353"/>
    </location>
</feature>
<dbReference type="VEuPathDB" id="TriTrypDB:LDHU3_20.0800"/>
<dbReference type="VEuPathDB" id="TriTrypDB:LdBPK_200690.1"/>
<feature type="compositionally biased region" description="Polar residues" evidence="7">
    <location>
        <begin position="4412"/>
        <end position="4425"/>
    </location>
</feature>
<evidence type="ECO:0000256" key="7">
    <source>
        <dbReference type="SAM" id="MobiDB-lite"/>
    </source>
</evidence>
<dbReference type="InterPro" id="IPR011047">
    <property type="entry name" value="Quinoprotein_ADH-like_sf"/>
</dbReference>
<feature type="region of interest" description="Disordered" evidence="7">
    <location>
        <begin position="3559"/>
        <end position="3582"/>
    </location>
</feature>
<dbReference type="GO" id="GO:0005739">
    <property type="term" value="C:mitochondrion"/>
    <property type="evidence" value="ECO:0007669"/>
    <property type="project" value="UniProtKB-ARBA"/>
</dbReference>
<evidence type="ECO:0000256" key="3">
    <source>
        <dbReference type="ARBA" id="ARBA00023054"/>
    </source>
</evidence>
<feature type="region of interest" description="Disordered" evidence="7">
    <location>
        <begin position="1418"/>
        <end position="1497"/>
    </location>
</feature>
<feature type="compositionally biased region" description="Polar residues" evidence="7">
    <location>
        <begin position="3131"/>
        <end position="3143"/>
    </location>
</feature>
<dbReference type="VEuPathDB" id="TriTrypDB:LDHU3_20.0820"/>
<dbReference type="FunFam" id="1.10.1410.10:FF:000035">
    <property type="entry name" value="Mitochondrial editosome-like complex associated TUTase"/>
    <property type="match status" value="1"/>
</dbReference>
<evidence type="ECO:0000256" key="4">
    <source>
        <dbReference type="ARBA" id="ARBA00023175"/>
    </source>
</evidence>
<dbReference type="VEuPathDB" id="TriTrypDB:LdBPK_200700.1"/>
<sequence>MLATVLHVLLFVAGLIGLLAIKKQRLRHIPTRRTHIPRRHAEGTLWLQRFVNAVLDMLHGALAEQQARAAAEAAAAGGGASVSSPPPEPVHGAPVENDASKKFDAPASGDGTVCDGDADSVSSAEVLSELPFLNALKAQLEEQISALLEDKGIASFADFRVKDWGGKPPVIKALYLSHGGGGGSGNTAASVTGASALSPAAPAAPLAGGLGSMASLDSMGPGGSAAVAQQRVAGVMPLGNLSGLGKQTQQQQPQNPPIQSPVSVGSFSYTNPMQPLAASTVSAERQSDVSGDAVNATVRSSTDPSMLTSLRYRSSGDESGAAAGAGTAGRERNVTGPMAHSVRLSSSSGAHGGADPSSSVAGPSSAVAAAGVTAAHTCGARHATDTTRSLSVLDAEVEVEYSGNFSVSLNADLPIARGRYLQVYVSLSDVRMLAAHVRLRLSLEYEPATVESPQPQPYLSGTLWLLSDPMFDAAFHSTLTQYRIRDFFMVPVLVKLFLLRFVRTKLRPSSQAVTASRPPGSHRRRAGPGASGTIGTAAGGAASGTGGEQSAGVSTGMLADVNEDAQHGASDASGLSFRVQLPADVVDGGEHWWSSIARGSMSEQPVPFTSAYFPVARTSKMQAGRRKFVAESIAAYRASQGTSNDKEVVDDLRWRVVDLCSRCVNKVELQLFGSLATGFCTTGADADLSLTFRNFSPWLSGIEVVDAQNFKRLARVGREAGEMGMENVRLINARIPVLQFQDAISGIRCDLTIGNLGGVANSKILAEIHRVLPDFYGAYVYLVKEWAKKCEVVAPDKSMFNSFTMTTMSLMVLQELGLLPIFVPTGTYGELTLPDVRNALDTFQLPPVYEGIGQDDERLGEAVYFCLLRFAEYYSKFDFRNGTVSLMCPRRHRSLYAQIVKQHIELLGERKRKEWSAYLLGDRAASTSSSRFPQVSFEESMRHEALQRQADTAFVVEDFVNYVNCGRRVPPGRCSKIHLEFKRLYEQLRDEANVSFRDVFHETHAIPLTHKPNRPDSRVETFETKQYAGSAMRQSMTPCAPAASLASASSDPKPFLRQRRLPSILLDSWEFRKLAAEGSVLANAMVSYDVDGDGIEEVIVGTTEGLLCVVKPDHREPLFLRVLAATISVVLYTPIQSRLVLVTLEGQCEVIDHFLKPTQKQQAGSEPANMNATSPTEGGDGGAASVGGPRYQRTDSTSSLPRTSPPLNGGGRTAGGARAVGGGATASPHSAGRPWGAESAMPTRVFHVPSNCLCADLSPDRDSDLVFLGSYDRRFYVYSIINGSCLLSLFVHDPITSVKAFAIPTCAADTHPATTLSPISVCGKRVSNRGSRCGSTTGSQRTRASSSTGTGASILVDSPREMETTSDRPAKASALSYIPLVFISTPTHLILLPAGLGDIQQWRKLQPKSAHLPLTVQLRSDDPPLTPHPPQHSKQQQAQRKHTGRRSSLNGGGGAANMGAALATSATVHLRSDDSHPREGESAVPPHMTRVPPASLPSLRQPLSMSADAGLRGVLAGSAPGGKASSRPGRLGGAATERRSSQLRRQARRHAIQAAEMGRPVLVKPLWALHIGRHALDVPLLQPMVSPDGHVGSRFASAAAAAGSPQPSSVTGAVEQEAAPGTAAGNPSALQPYGGGRSSIMSIQGSVGGTTTSQRAANSSVFYVSLPSSTSALQESTAASSNTCNSVVRRRGTVAGSADLWHRRVNGHSCEGGEDTEASNATPTLSSIGVAAAQNTRRSSLRTPARSLPRQLRQCSANDSSDDDGPAVGGRRCSSGDDDEDAGLLSDDGALSYVGGAAPVMSAGGMADRAHKEDDNSDGDYGTATDEDFGLDRSGASTTRSCCSSSGASDRSSSIEVNEGIEIGGRRALTSNSMRHSRHHHHHGTDTAEPALLARILSHRRAESAPTILLRRTRIADGADNENSNAGAVGLLETPTPTKAAAHVSLVGLVEQKSEPAVASAPVGAGVRLPTSVDVSVGASQVAVALSCEDGLALELRFSIVRAEAATRDIPGRDDGGGSSMRPASPSTSPEDARLRQPHRSRGSQRQQPQRKGASPVTYNIYLPAPAAGQVGTAAALSSLSHISGLSFTSSHQRQCSRSGRRGCGDAGGALATTTVISTPAVTNVAGAAGVSLAQDDTACPASATANHPLGVSAGDASMLDADGGAGRNSRDAYVQHYREDALVLQAQCLWAARLSDSPLVQRSRVFSVRDHHLDNAFCTVFVAANGTCFAVDGDTLSVVECCIKEDCSSFTLMVGPLSTTPMLPARASATTLQEATADASAWVKDGVANGVSAATMSFNVLRGAVGRTISCVCVGLDELCVYSVGEANQLWGRRDCSTGESVTSGANEQISLLSRCLPDKSCASVAEAAGALTGEAGQGMDAPAGCSLASMDSGEQALLRQLAARLRQHEQGTGAGAASGGEHAIETDEEALMRVKKLLLYDYSEQEWERLQWLDHALTCTTRDVAGITDGGAGVSKHLELAKHGHHSQKHNKRRPSSSSPAHKASALVQAIREQQVGHAREMHVPALDGVSPHMDAARASTEEHVGINCRAAHVPAPHDITAFPVAAASATPSPHSARGTEVVDMNPHPSVAAASRESGATVMVAAAHPPLSNKLNTPSRRSSMARLRQQVKAQLKGVEVAEPADDTSPASACDSDAVAAALQNGAAQGGETEEQLSLYSHQPALPSTLLAFSTSAEVASLKGSGTATEALAMPAVPSVGAAKVLPHGLRSPSAITDVGAAPLDYSGLGTEESEPVSNVSPARYYYQQQQKKRSASLLKQRTDGVASSQIGGALQPNAPFHALQFGSCAPANPVGSPPLLCRSEVPHRLHSPHQCHGLRVDSEESADANFRPGSRASRESCGTVTLRSRPARPTKAVAGGRSSTSSPVVSDCELPSLIVCPFAFTGCCAEGAHRSADLHKGTTLHHHLIAVAACVQRMRVRQQELERLRPAASRSELISSRESSLDSCLCLAPTPAGGTNALNAHKDRKALPRDVSIREPLVTEYGTGDGDGDSAGKDASENYAGSDSPGRRAQPPHGIQMQRGVSHGVRRGDGDRDGARLYARQLRMRISAGQQRLHMVDAPSSTSVLLTPVRRGLRSLASAVTAAAVQKTTVAEVQGLGEKMRRATAVQQKQQEQRQGSANGGEQARSCTPQPNNLHRDGIEDFSSVSGDGLGDDDDSVQGKRCMTTSSAARLSDADICTESGCSPARHGRCVAAPCVHYGAYPRQQPGAGGSTEVSGMSNVPPYQLPNESVSPIRSASLDLDDHEDDTDAGAMRQQLLNLTSTEIPVATSADESCITGRTGQPGARAKRKTGLQLSPAASPRSAPSLVSATYQPSELACAEGSDDEGAVHLTGRFSPTMESASAVLAANRQVRTDDASKPLLVDGVRLAAPLQRPTLVRKSDVVPSPPTARDGADRSKTALPPVTPPSLTTLAAASVATAATSILSKSVDKRSRQMSAPESGGTRRPLSGINFDAPSSALSVRASLLVAADSGAPIVNHSSVHASYDGISVATPLPESVSKRNTVSKSHLVHAHSYRIDKDATGEHSGVLAGSADYALGGPGKRGGRRSGSQTRRGAVIRRPLHVTSVLSPQEAADQGVAVHPRIQGDLCISFSDQRPDAVDCYVAPTAGSGPVNGGCAAGGAVAAGRGDGVGDAGASPGRHSFTFSHVFRPTARQADVYEHVARPIVVDVLSGYNGTIFMYGQTGSGKTHTMFGEVNGGAWATSCDSGRPSAGVAFNADTNEEDVNEKPKEEDSPAHTRLTEEEHGEAPGTSPRATRPKLSTYHTKTGHPATSAIATTRSAAAVPPPSTTTTSFCRTRATVTPLGELQQINTLQNATGSDAAEYCYAAVNKSTKMCAAATASTSYAPPSSSAAPASPSSAFSRSGPPRCTVRSAAGMRSAFTGDAVSGVIPRAVHDIFDAIAHADPFKEFDVQMFFVEVYMEQIRDLLVPNPSAAMPSSSAGIAPTLPIGPRKLQLREDVSTNSFYVDGCCNPHVSSARDVLHLVKNGLKQRATSATAMNETSSRSHCLLNLTVKSVDRAQGVSTVGKLYLVDLAGSEKVGKTNATGLRLEEAKLINKSLSTLGMVIMSLTDHSATHTPYRDSVLTKILKDSLGGNSHTALVICCSPSPCHAQETLSTLRFGARAKAIENKAVVNRDLTAAQLRRMLETAKEEIERLHVKVQQLSMTSGAVDPCKGTPDFPVVASRKLSSAATATASSMASEADTSRISALLEERATEQARLQNLRAEVAQLHDSLSSAQDIISALQEERDGYIDKVQSFQEEISVWEDAHSASLKRAATQDALLQQCTVLLRAQASEIKDLMQCMAAYGQPLQQARQAVDQLHTYVYWANTSRERQRTLFTPETCQENAFAAASQGLLSRPLASVHGSNVSAVGNMTESSGRHITGSSNLPDGQSPNPRLQPGVDTGPPQPSRSRSLPQHCVASDYRDNLMSGSISVSPGTATAQQWVSRAASVGQNDSGASHVGSCGLDGMTPAAPAECIRRLEEELASLQSDHGALLQQHKEALAELQSKQRILDLRRGHLATVKDELKREYMINKELRERLEKGRDSLRGPLEMARNDANYWRRRYEELASRKEMRCAAECQHADALNLMAFHASADSASGGAVMEIRNRPSIPDISSGVLSSRASGENVLLSLSSATTPLRSTVARLTTELED</sequence>
<feature type="region of interest" description="Disordered" evidence="7">
    <location>
        <begin position="3131"/>
        <end position="3185"/>
    </location>
</feature>
<evidence type="ECO:0000313" key="10">
    <source>
        <dbReference type="Proteomes" id="UP000318447"/>
    </source>
</evidence>
<evidence type="ECO:0000259" key="8">
    <source>
        <dbReference type="PROSITE" id="PS50067"/>
    </source>
</evidence>
<keyword evidence="4 5" id="KW-0505">Motor protein</keyword>
<feature type="region of interest" description="Disordered" evidence="7">
    <location>
        <begin position="2981"/>
        <end position="3057"/>
    </location>
</feature>
<dbReference type="GO" id="GO:0008017">
    <property type="term" value="F:microtubule binding"/>
    <property type="evidence" value="ECO:0007669"/>
    <property type="project" value="InterPro"/>
</dbReference>
<gene>
    <name evidence="9" type="ORF">CGC21_29490</name>
</gene>
<feature type="region of interest" description="Disordered" evidence="7">
    <location>
        <begin position="1159"/>
        <end position="1236"/>
    </location>
</feature>
<dbReference type="SUPFAM" id="SSF81631">
    <property type="entry name" value="PAP/OAS1 substrate-binding domain"/>
    <property type="match status" value="1"/>
</dbReference>
<feature type="region of interest" description="Disordered" evidence="7">
    <location>
        <begin position="1514"/>
        <end position="1542"/>
    </location>
</feature>
<keyword evidence="3 6" id="KW-0175">Coiled coil</keyword>
<feature type="compositionally biased region" description="Gly residues" evidence="7">
    <location>
        <begin position="529"/>
        <end position="549"/>
    </location>
</feature>
<dbReference type="CDD" id="cd05402">
    <property type="entry name" value="NT_PAP_TUTase"/>
    <property type="match status" value="1"/>
</dbReference>
<dbReference type="GO" id="GO:0007018">
    <property type="term" value="P:microtubule-based movement"/>
    <property type="evidence" value="ECO:0007669"/>
    <property type="project" value="InterPro"/>
</dbReference>
<keyword evidence="1 5" id="KW-0547">Nucleotide-binding</keyword>
<dbReference type="GO" id="GO:0005524">
    <property type="term" value="F:ATP binding"/>
    <property type="evidence" value="ECO:0007669"/>
    <property type="project" value="UniProtKB-UniRule"/>
</dbReference>
<feature type="compositionally biased region" description="Polar residues" evidence="7">
    <location>
        <begin position="262"/>
        <end position="284"/>
    </location>
</feature>
<dbReference type="VEuPathDB" id="TriTrypDB:LdCL_200011300"/>
<dbReference type="SMART" id="SM00129">
    <property type="entry name" value="KISc"/>
    <property type="match status" value="1"/>
</dbReference>
<dbReference type="Gene3D" id="3.40.850.10">
    <property type="entry name" value="Kinesin motor domain"/>
    <property type="match status" value="2"/>
</dbReference>
<dbReference type="InterPro" id="IPR043519">
    <property type="entry name" value="NT_sf"/>
</dbReference>
<reference evidence="10" key="1">
    <citation type="submission" date="2019-02" db="EMBL/GenBank/DDBJ databases">
        <title>FDA dAtabase for Regulatory Grade micrObial Sequences (FDA-ARGOS): Supporting development and validation of Infectious Disease Dx tests.</title>
        <authorList>
            <person name="Duncan R."/>
            <person name="Fisher C."/>
            <person name="Tallon L."/>
            <person name="Sadzewicz L."/>
            <person name="Sengamalay N."/>
            <person name="Ott S."/>
            <person name="Godinez A."/>
            <person name="Nagaraj S."/>
            <person name="Vavikolanu K."/>
            <person name="Nadendla S."/>
            <person name="Aluvathingal J."/>
            <person name="Sichtig H."/>
        </authorList>
    </citation>
    <scope>NUCLEOTIDE SEQUENCE [LARGE SCALE GENOMIC DNA]</scope>
    <source>
        <strain evidence="10">FDAARGOS_361</strain>
    </source>
</reference>
<dbReference type="VEuPathDB" id="TriTrypDB:LDHU3_20.0840"/>
<feature type="compositionally biased region" description="Low complexity" evidence="7">
    <location>
        <begin position="2498"/>
        <end position="2507"/>
    </location>
</feature>
<feature type="region of interest" description="Disordered" evidence="7">
    <location>
        <begin position="2009"/>
        <end position="2055"/>
    </location>
</feature>
<comment type="similarity">
    <text evidence="5">Belongs to the TRAFAC class myosin-kinesin ATPase superfamily. Kinesin family.</text>
</comment>
<dbReference type="VEuPathDB" id="TriTrypDB:LDHU3_20.0810"/>
<feature type="compositionally biased region" description="Gly residues" evidence="7">
    <location>
        <begin position="1208"/>
        <end position="1224"/>
    </location>
</feature>
<dbReference type="InterPro" id="IPR019821">
    <property type="entry name" value="Kinesin_motor_CS"/>
</dbReference>
<feature type="compositionally biased region" description="Low complexity" evidence="7">
    <location>
        <begin position="353"/>
        <end position="363"/>
    </location>
</feature>
<dbReference type="FunFam" id="3.40.850.10:FF:000227">
    <property type="entry name" value="Kinesin heavy chain, putative"/>
    <property type="match status" value="1"/>
</dbReference>
<feature type="domain" description="Kinesin motor" evidence="8">
    <location>
        <begin position="3623"/>
        <end position="4154"/>
    </location>
</feature>
<dbReference type="VEuPathDB" id="TriTrypDB:LdBPK_200680.1"/>
<organism evidence="9 10">
    <name type="scientific">Leishmania donovani</name>
    <dbReference type="NCBI Taxonomy" id="5661"/>
    <lineage>
        <taxon>Eukaryota</taxon>
        <taxon>Discoba</taxon>
        <taxon>Euglenozoa</taxon>
        <taxon>Kinetoplastea</taxon>
        <taxon>Metakinetoplastina</taxon>
        <taxon>Trypanosomatida</taxon>
        <taxon>Trypanosomatidae</taxon>
        <taxon>Leishmaniinae</taxon>
        <taxon>Leishmania</taxon>
    </lineage>
</organism>
<dbReference type="PROSITE" id="PS00411">
    <property type="entry name" value="KINESIN_MOTOR_1"/>
    <property type="match status" value="1"/>
</dbReference>
<dbReference type="PROSITE" id="PS50067">
    <property type="entry name" value="KINESIN_MOTOR_2"/>
    <property type="match status" value="1"/>
</dbReference>
<feature type="region of interest" description="Disordered" evidence="7">
    <location>
        <begin position="1805"/>
        <end position="1865"/>
    </location>
</feature>
<feature type="region of interest" description="Disordered" evidence="7">
    <location>
        <begin position="3453"/>
        <end position="3475"/>
    </location>
</feature>
<dbReference type="InterPro" id="IPR027417">
    <property type="entry name" value="P-loop_NTPase"/>
</dbReference>
<feature type="compositionally biased region" description="Low complexity" evidence="7">
    <location>
        <begin position="1834"/>
        <end position="1854"/>
    </location>
</feature>
<feature type="compositionally biased region" description="Basic and acidic residues" evidence="7">
    <location>
        <begin position="3752"/>
        <end position="3773"/>
    </location>
</feature>
<feature type="compositionally biased region" description="Low complexity" evidence="7">
    <location>
        <begin position="1457"/>
        <end position="1467"/>
    </location>
</feature>
<evidence type="ECO:0000256" key="2">
    <source>
        <dbReference type="ARBA" id="ARBA00022840"/>
    </source>
</evidence>
<dbReference type="SUPFAM" id="SSF52540">
    <property type="entry name" value="P-loop containing nucleoside triphosphate hydrolases"/>
    <property type="match status" value="1"/>
</dbReference>
<dbReference type="Gene3D" id="1.10.1410.10">
    <property type="match status" value="1"/>
</dbReference>
<feature type="compositionally biased region" description="Polar residues" evidence="7">
    <location>
        <begin position="1718"/>
        <end position="1742"/>
    </location>
</feature>
<accession>A0A504XLZ9</accession>
<dbReference type="SUPFAM" id="SSF50998">
    <property type="entry name" value="Quinoprotein alcohol dehydrogenase-like"/>
    <property type="match status" value="1"/>
</dbReference>
<dbReference type="EMBL" id="RHLC01000023">
    <property type="protein sequence ID" value="TPP49932.1"/>
    <property type="molecule type" value="Genomic_DNA"/>
</dbReference>
<feature type="region of interest" description="Disordered" evidence="7">
    <location>
        <begin position="3738"/>
        <end position="3822"/>
    </location>
</feature>
<dbReference type="Pfam" id="PF00225">
    <property type="entry name" value="Kinesin"/>
    <property type="match status" value="2"/>
</dbReference>
<dbReference type="InterPro" id="IPR054708">
    <property type="entry name" value="MTPAP-like_central"/>
</dbReference>
<dbReference type="VEuPathDB" id="TriTrypDB:LDHU3_20.0830"/>
<feature type="coiled-coil region" evidence="6">
    <location>
        <begin position="4166"/>
        <end position="4193"/>
    </location>
</feature>
<dbReference type="InterPro" id="IPR027640">
    <property type="entry name" value="Kinesin-like_fam"/>
</dbReference>
<feature type="region of interest" description="Disordered" evidence="7">
    <location>
        <begin position="2834"/>
        <end position="2890"/>
    </location>
</feature>
<feature type="compositionally biased region" description="Low complexity" evidence="7">
    <location>
        <begin position="3797"/>
        <end position="3822"/>
    </location>
</feature>
<feature type="region of interest" description="Disordered" evidence="7">
    <location>
        <begin position="3404"/>
        <end position="3432"/>
    </location>
</feature>
<feature type="coiled-coil region" evidence="6">
    <location>
        <begin position="4508"/>
        <end position="4546"/>
    </location>
</feature>
<feature type="compositionally biased region" description="Low complexity" evidence="7">
    <location>
        <begin position="1194"/>
        <end position="1207"/>
    </location>
</feature>
<proteinExistence type="inferred from homology"/>
<feature type="region of interest" description="Disordered" evidence="7">
    <location>
        <begin position="1327"/>
        <end position="1369"/>
    </location>
</feature>
<feature type="region of interest" description="Disordered" evidence="7">
    <location>
        <begin position="1602"/>
        <end position="1637"/>
    </location>
</feature>
<feature type="compositionally biased region" description="Basic residues" evidence="7">
    <location>
        <begin position="2485"/>
        <end position="2497"/>
    </location>
</feature>
<protein>
    <submittedName>
        <fullName evidence="9">Kinesin motor domain family protein</fullName>
    </submittedName>
</protein>
<dbReference type="PANTHER" id="PTHR47968:SF75">
    <property type="entry name" value="CENTROMERE-ASSOCIATED PROTEIN E"/>
    <property type="match status" value="1"/>
</dbReference>
<feature type="compositionally biased region" description="Polar residues" evidence="7">
    <location>
        <begin position="1159"/>
        <end position="1176"/>
    </location>
</feature>
<dbReference type="FunFam" id="3.30.460.10:FF:000069">
    <property type="entry name" value="Mitochondrial editosome-like complex associated TUTase"/>
    <property type="match status" value="1"/>
</dbReference>
<feature type="compositionally biased region" description="Basic and acidic residues" evidence="7">
    <location>
        <begin position="1358"/>
        <end position="1369"/>
    </location>
</feature>
<dbReference type="VEuPathDB" id="TriTrypDB:LdBPK_200660.1"/>
<keyword evidence="2 5" id="KW-0067">ATP-binding</keyword>
<dbReference type="InterPro" id="IPR036961">
    <property type="entry name" value="Kinesin_motor_dom_sf"/>
</dbReference>